<proteinExistence type="predicted"/>
<evidence type="ECO:0000313" key="4">
    <source>
        <dbReference type="Proteomes" id="UP000298460"/>
    </source>
</evidence>
<evidence type="ECO:0008006" key="5">
    <source>
        <dbReference type="Google" id="ProtNLM"/>
    </source>
</evidence>
<feature type="chain" id="PRO_5021214373" description="DUF2680 domain-containing protein" evidence="2">
    <location>
        <begin position="26"/>
        <end position="157"/>
    </location>
</feature>
<sequence length="157" mass="15579">MKNFKKLIAVATIIGSLGVVGVAGASYATGTTTPAGIAAGLTGKSVEDVTAQRAAGTTYGAIAQEAGKLDEFKAQSLEQKKLVLDQRVADGNLTQAQADDIYNSIKTNQATCDGTGSAGIGKANGVGFGQGIGTGRGSGQRNGGGMGRGMGNGLNNQ</sequence>
<reference evidence="3 4" key="1">
    <citation type="submission" date="2019-03" db="EMBL/GenBank/DDBJ databases">
        <title>Draft Genome Sequence of Desulfosporosinus fructosivorans Strain 63.6F, Isolated from Marine Sediment in the Baltic Sea.</title>
        <authorList>
            <person name="Hausmann B."/>
            <person name="Vandieken V."/>
            <person name="Pjevac P."/>
            <person name="Schreck K."/>
            <person name="Herbold C.W."/>
            <person name="Loy A."/>
        </authorList>
    </citation>
    <scope>NUCLEOTIDE SEQUENCE [LARGE SCALE GENOMIC DNA]</scope>
    <source>
        <strain evidence="3 4">63.6F</strain>
    </source>
</reference>
<dbReference type="EMBL" id="SPQQ01000001">
    <property type="protein sequence ID" value="TGE39898.1"/>
    <property type="molecule type" value="Genomic_DNA"/>
</dbReference>
<feature type="region of interest" description="Disordered" evidence="1">
    <location>
        <begin position="131"/>
        <end position="157"/>
    </location>
</feature>
<name>A0A4Z0RAM0_9FIRM</name>
<accession>A0A4Z0RAM0</accession>
<keyword evidence="4" id="KW-1185">Reference proteome</keyword>
<evidence type="ECO:0000256" key="1">
    <source>
        <dbReference type="SAM" id="MobiDB-lite"/>
    </source>
</evidence>
<feature type="signal peptide" evidence="2">
    <location>
        <begin position="1"/>
        <end position="25"/>
    </location>
</feature>
<dbReference type="OrthoDB" id="1809211at2"/>
<dbReference type="AlphaFoldDB" id="A0A4Z0RAM0"/>
<dbReference type="RefSeq" id="WP_135544834.1">
    <property type="nucleotide sequence ID" value="NZ_SPQQ01000001.1"/>
</dbReference>
<comment type="caution">
    <text evidence="3">The sequence shown here is derived from an EMBL/GenBank/DDBJ whole genome shotgun (WGS) entry which is preliminary data.</text>
</comment>
<evidence type="ECO:0000313" key="3">
    <source>
        <dbReference type="EMBL" id="TGE39898.1"/>
    </source>
</evidence>
<dbReference type="Proteomes" id="UP000298460">
    <property type="component" value="Unassembled WGS sequence"/>
</dbReference>
<evidence type="ECO:0000256" key="2">
    <source>
        <dbReference type="SAM" id="SignalP"/>
    </source>
</evidence>
<organism evidence="3 4">
    <name type="scientific">Desulfosporosinus fructosivorans</name>
    <dbReference type="NCBI Taxonomy" id="2018669"/>
    <lineage>
        <taxon>Bacteria</taxon>
        <taxon>Bacillati</taxon>
        <taxon>Bacillota</taxon>
        <taxon>Clostridia</taxon>
        <taxon>Eubacteriales</taxon>
        <taxon>Desulfitobacteriaceae</taxon>
        <taxon>Desulfosporosinus</taxon>
    </lineage>
</organism>
<keyword evidence="2" id="KW-0732">Signal</keyword>
<protein>
    <recommendedName>
        <fullName evidence="5">DUF2680 domain-containing protein</fullName>
    </recommendedName>
</protein>
<gene>
    <name evidence="3" type="ORF">E4K67_02625</name>
</gene>